<dbReference type="Proteomes" id="UP001596031">
    <property type="component" value="Unassembled WGS sequence"/>
</dbReference>
<keyword evidence="3" id="KW-1185">Reference proteome</keyword>
<protein>
    <submittedName>
        <fullName evidence="2">Uncharacterized protein</fullName>
    </submittedName>
</protein>
<evidence type="ECO:0000256" key="1">
    <source>
        <dbReference type="SAM" id="MobiDB-lite"/>
    </source>
</evidence>
<evidence type="ECO:0000313" key="2">
    <source>
        <dbReference type="EMBL" id="MFC5511023.1"/>
    </source>
</evidence>
<organism evidence="2 3">
    <name type="scientific">Massilia jejuensis</name>
    <dbReference type="NCBI Taxonomy" id="648894"/>
    <lineage>
        <taxon>Bacteria</taxon>
        <taxon>Pseudomonadati</taxon>
        <taxon>Pseudomonadota</taxon>
        <taxon>Betaproteobacteria</taxon>
        <taxon>Burkholderiales</taxon>
        <taxon>Oxalobacteraceae</taxon>
        <taxon>Telluria group</taxon>
        <taxon>Massilia</taxon>
    </lineage>
</organism>
<dbReference type="EMBL" id="JBHSMS010000026">
    <property type="protein sequence ID" value="MFC5511023.1"/>
    <property type="molecule type" value="Genomic_DNA"/>
</dbReference>
<feature type="compositionally biased region" description="Acidic residues" evidence="1">
    <location>
        <begin position="81"/>
        <end position="91"/>
    </location>
</feature>
<proteinExistence type="predicted"/>
<comment type="caution">
    <text evidence="2">The sequence shown here is derived from an EMBL/GenBank/DDBJ whole genome shotgun (WGS) entry which is preliminary data.</text>
</comment>
<reference evidence="3" key="1">
    <citation type="journal article" date="2019" name="Int. J. Syst. Evol. Microbiol.">
        <title>The Global Catalogue of Microorganisms (GCM) 10K type strain sequencing project: providing services to taxonomists for standard genome sequencing and annotation.</title>
        <authorList>
            <consortium name="The Broad Institute Genomics Platform"/>
            <consortium name="The Broad Institute Genome Sequencing Center for Infectious Disease"/>
            <person name="Wu L."/>
            <person name="Ma J."/>
        </authorList>
    </citation>
    <scope>NUCLEOTIDE SEQUENCE [LARGE SCALE GENOMIC DNA]</scope>
    <source>
        <strain evidence="3">CCUG 38813</strain>
    </source>
</reference>
<feature type="region of interest" description="Disordered" evidence="1">
    <location>
        <begin position="74"/>
        <end position="98"/>
    </location>
</feature>
<dbReference type="RefSeq" id="WP_379719145.1">
    <property type="nucleotide sequence ID" value="NZ_JBHSMS010000026.1"/>
</dbReference>
<accession>A0ABW0PFC8</accession>
<evidence type="ECO:0000313" key="3">
    <source>
        <dbReference type="Proteomes" id="UP001596031"/>
    </source>
</evidence>
<gene>
    <name evidence="2" type="ORF">ACFPOU_07780</name>
</gene>
<sequence length="98" mass="10446">MKLLSLEDTLVAAQEAGVPGIEDLVSQVETLTERVAESLAQHLNISCRNTSFWDGKIYTTFLPSQPGQECPAVIDSGDPSGEWEGDGEEEGTSMSMGG</sequence>
<name>A0ABW0PFC8_9BURK</name>